<sequence length="51" mass="5776">MIIAILKGLQRSPVTREDSVFYMEASVGCIFLQVSKEKKSLKVQSNMQETL</sequence>
<proteinExistence type="predicted"/>
<evidence type="ECO:0000313" key="2">
    <source>
        <dbReference type="Proteomes" id="UP000812440"/>
    </source>
</evidence>
<reference evidence="1" key="1">
    <citation type="thesis" date="2020" institute="ProQuest LLC" country="789 East Eisenhower Parkway, Ann Arbor, MI, USA">
        <title>Comparative Genomics and Chromosome Evolution.</title>
        <authorList>
            <person name="Mudd A.B."/>
        </authorList>
    </citation>
    <scope>NUCLEOTIDE SEQUENCE</scope>
    <source>
        <strain evidence="1">Female2</strain>
        <tissue evidence="1">Blood</tissue>
    </source>
</reference>
<dbReference type="EMBL" id="JAACNH010000005">
    <property type="protein sequence ID" value="KAG8442847.1"/>
    <property type="molecule type" value="Genomic_DNA"/>
</dbReference>
<dbReference type="AlphaFoldDB" id="A0A8T2JH25"/>
<organism evidence="1 2">
    <name type="scientific">Hymenochirus boettgeri</name>
    <name type="common">Congo dwarf clawed frog</name>
    <dbReference type="NCBI Taxonomy" id="247094"/>
    <lineage>
        <taxon>Eukaryota</taxon>
        <taxon>Metazoa</taxon>
        <taxon>Chordata</taxon>
        <taxon>Craniata</taxon>
        <taxon>Vertebrata</taxon>
        <taxon>Euteleostomi</taxon>
        <taxon>Amphibia</taxon>
        <taxon>Batrachia</taxon>
        <taxon>Anura</taxon>
        <taxon>Pipoidea</taxon>
        <taxon>Pipidae</taxon>
        <taxon>Pipinae</taxon>
        <taxon>Hymenochirus</taxon>
    </lineage>
</organism>
<name>A0A8T2JH25_9PIPI</name>
<keyword evidence="2" id="KW-1185">Reference proteome</keyword>
<accession>A0A8T2JH25</accession>
<protein>
    <submittedName>
        <fullName evidence="1">Uncharacterized protein</fullName>
    </submittedName>
</protein>
<dbReference type="Proteomes" id="UP000812440">
    <property type="component" value="Chromosome 6"/>
</dbReference>
<comment type="caution">
    <text evidence="1">The sequence shown here is derived from an EMBL/GenBank/DDBJ whole genome shotgun (WGS) entry which is preliminary data.</text>
</comment>
<gene>
    <name evidence="1" type="ORF">GDO86_011599</name>
</gene>
<evidence type="ECO:0000313" key="1">
    <source>
        <dbReference type="EMBL" id="KAG8442847.1"/>
    </source>
</evidence>